<dbReference type="GO" id="GO:0016740">
    <property type="term" value="F:transferase activity"/>
    <property type="evidence" value="ECO:0007669"/>
    <property type="project" value="UniProtKB-KW"/>
</dbReference>
<dbReference type="CDD" id="cd24032">
    <property type="entry name" value="ASKHA_NBD_TsaB"/>
    <property type="match status" value="1"/>
</dbReference>
<dbReference type="EMBL" id="MSDQ01000043">
    <property type="protein sequence ID" value="OLO10118.1"/>
    <property type="molecule type" value="Genomic_DNA"/>
</dbReference>
<evidence type="ECO:0000313" key="8">
    <source>
        <dbReference type="EMBL" id="OLO10118.1"/>
    </source>
</evidence>
<comment type="caution">
    <text evidence="8">The sequence shown here is derived from an EMBL/GenBank/DDBJ whole genome shotgun (WGS) entry which is preliminary data.</text>
</comment>
<evidence type="ECO:0000259" key="7">
    <source>
        <dbReference type="Pfam" id="PF00814"/>
    </source>
</evidence>
<dbReference type="InterPro" id="IPR043129">
    <property type="entry name" value="ATPase_NBD"/>
</dbReference>
<evidence type="ECO:0000256" key="5">
    <source>
        <dbReference type="ARBA" id="ARBA00022694"/>
    </source>
</evidence>
<dbReference type="OrthoDB" id="9809995at2"/>
<evidence type="ECO:0000256" key="3">
    <source>
        <dbReference type="ARBA" id="ARBA00019012"/>
    </source>
</evidence>
<comment type="similarity">
    <text evidence="2">Belongs to the KAE1 / TsaD family. TsaB subfamily.</text>
</comment>
<evidence type="ECO:0000256" key="6">
    <source>
        <dbReference type="ARBA" id="ARBA00032446"/>
    </source>
</evidence>
<dbReference type="Gene3D" id="3.30.420.40">
    <property type="match status" value="2"/>
</dbReference>
<keyword evidence="9" id="KW-1185">Reference proteome</keyword>
<dbReference type="NCBIfam" id="TIGR03725">
    <property type="entry name" value="T6A_YeaZ"/>
    <property type="match status" value="1"/>
</dbReference>
<dbReference type="InterPro" id="IPR000905">
    <property type="entry name" value="Gcp-like_dom"/>
</dbReference>
<dbReference type="AlphaFoldDB" id="A0A1Q8T932"/>
<evidence type="ECO:0000313" key="9">
    <source>
        <dbReference type="Proteomes" id="UP000186806"/>
    </source>
</evidence>
<keyword evidence="5" id="KW-0819">tRNA processing</keyword>
<dbReference type="FunFam" id="3.30.420.40:FF:000097">
    <property type="entry name" value="tRNA threonylcarbamoyladenosine biosynthesis protein TsaB"/>
    <property type="match status" value="1"/>
</dbReference>
<dbReference type="Proteomes" id="UP000186806">
    <property type="component" value="Unassembled WGS sequence"/>
</dbReference>
<dbReference type="GO" id="GO:0002949">
    <property type="term" value="P:tRNA threonylcarbamoyladenosine modification"/>
    <property type="evidence" value="ECO:0007669"/>
    <property type="project" value="InterPro"/>
</dbReference>
<dbReference type="Pfam" id="PF00814">
    <property type="entry name" value="TsaD"/>
    <property type="match status" value="1"/>
</dbReference>
<keyword evidence="8" id="KW-0808">Transferase</keyword>
<dbReference type="STRING" id="223900.GCA_000821045_03070"/>
<feature type="domain" description="Gcp-like" evidence="7">
    <location>
        <begin position="30"/>
        <end position="150"/>
    </location>
</feature>
<gene>
    <name evidence="8" type="ORF">BTW10_16460</name>
</gene>
<accession>A0A1Q8T932</accession>
<proteinExistence type="inferred from homology"/>
<name>A0A1Q8T932_9GAMM</name>
<evidence type="ECO:0000256" key="2">
    <source>
        <dbReference type="ARBA" id="ARBA00010493"/>
    </source>
</evidence>
<sequence>MPTLLALDASTSACSCALWRDGHVISRYRDAPRQHTQLLMPMVDDVLAEAGVGLSDLDALAYGRGPGSFTGLRIAAGTAQGLAFALECPLIGVSTLEALALAAHRRLHARYVVAAMDARMDEIYAAAYRCHDGTLEPLVEEAVLIPERLRLPAAFHDVDWVGIGSGWTLRERMPVEVQSALGQCLSEPQPAAEDMVRLAAQAWEAGERPAADEAVPVYLRNEVAWKRA</sequence>
<dbReference type="RefSeq" id="WP_040244583.1">
    <property type="nucleotide sequence ID" value="NZ_JAKGAJ010000027.1"/>
</dbReference>
<organism evidence="8 9">
    <name type="scientific">Chromohalobacter japonicus</name>
    <dbReference type="NCBI Taxonomy" id="223900"/>
    <lineage>
        <taxon>Bacteria</taxon>
        <taxon>Pseudomonadati</taxon>
        <taxon>Pseudomonadota</taxon>
        <taxon>Gammaproteobacteria</taxon>
        <taxon>Oceanospirillales</taxon>
        <taxon>Halomonadaceae</taxon>
        <taxon>Chromohalobacter</taxon>
    </lineage>
</organism>
<dbReference type="PANTHER" id="PTHR11735:SF11">
    <property type="entry name" value="TRNA THREONYLCARBAMOYLADENOSINE BIOSYNTHESIS PROTEIN TSAB"/>
    <property type="match status" value="1"/>
</dbReference>
<dbReference type="GO" id="GO:0005829">
    <property type="term" value="C:cytosol"/>
    <property type="evidence" value="ECO:0007669"/>
    <property type="project" value="TreeGrafter"/>
</dbReference>
<dbReference type="PANTHER" id="PTHR11735">
    <property type="entry name" value="TRNA N6-ADENOSINE THREONYLCARBAMOYLTRANSFERASE"/>
    <property type="match status" value="1"/>
</dbReference>
<keyword evidence="4" id="KW-0963">Cytoplasm</keyword>
<dbReference type="SUPFAM" id="SSF53067">
    <property type="entry name" value="Actin-like ATPase domain"/>
    <property type="match status" value="2"/>
</dbReference>
<comment type="subcellular location">
    <subcellularLocation>
        <location evidence="1">Cytoplasm</location>
    </subcellularLocation>
</comment>
<evidence type="ECO:0000256" key="1">
    <source>
        <dbReference type="ARBA" id="ARBA00004496"/>
    </source>
</evidence>
<dbReference type="InterPro" id="IPR022496">
    <property type="entry name" value="T6A_TsaB"/>
</dbReference>
<evidence type="ECO:0000256" key="4">
    <source>
        <dbReference type="ARBA" id="ARBA00022490"/>
    </source>
</evidence>
<reference evidence="8 9" key="1">
    <citation type="submission" date="2016-12" db="EMBL/GenBank/DDBJ databases">
        <title>Draft genome sequences of strains Salinicola socius SMB35, Salinicola sp. MH3R3-1 and Chromohalobacter sp. SMB17 from the Verkhnekamsk potash mining region of Russia.</title>
        <authorList>
            <person name="Mavrodi D.V."/>
            <person name="Olsson B.E."/>
            <person name="Korsakova E.S."/>
            <person name="Pyankova A."/>
            <person name="Mavrodi O.V."/>
            <person name="Plotnikova E.G."/>
        </authorList>
    </citation>
    <scope>NUCLEOTIDE SEQUENCE [LARGE SCALE GENOMIC DNA]</scope>
    <source>
        <strain evidence="8 9">SMB17</strain>
    </source>
</reference>
<protein>
    <recommendedName>
        <fullName evidence="3">tRNA threonylcarbamoyladenosine biosynthesis protein TsaB</fullName>
    </recommendedName>
    <alternativeName>
        <fullName evidence="6">t(6)A37 threonylcarbamoyladenosine biosynthesis protein TsaB</fullName>
    </alternativeName>
</protein>